<dbReference type="Proteomes" id="UP001041814">
    <property type="component" value="Unassembled WGS sequence"/>
</dbReference>
<keyword evidence="4" id="KW-1185">Reference proteome</keyword>
<feature type="domain" description="AsmA" evidence="2">
    <location>
        <begin position="295"/>
        <end position="549"/>
    </location>
</feature>
<dbReference type="PROSITE" id="PS51257">
    <property type="entry name" value="PROKAR_LIPOPROTEIN"/>
    <property type="match status" value="1"/>
</dbReference>
<evidence type="ECO:0000259" key="2">
    <source>
        <dbReference type="Pfam" id="PF05170"/>
    </source>
</evidence>
<dbReference type="Pfam" id="PF05170">
    <property type="entry name" value="AsmA"/>
    <property type="match status" value="1"/>
</dbReference>
<sequence length="661" mass="69692">MTTARRGLRGVAIVLAALLLVLLACEALGWPFLRGPVERAAARATGTPVRIEGPFRVRFVFGPHVEAGRFVVGAAQGLDLPHFVDARELRVDWHWGDIRRWRDGEPLRLQALRAGALDARLLRLEDGRASWQLGRSTPTAKSDPQLPEFGLLSVGSGHIEIDDRPGELQLVVEIRGSEGEGGAGIEASARGSWRGQPVVLDAHAAATLPLLQSADNAPSLPVRVEGRIGRVVLAFDGRAAALVTARRLDGALRLQGPSLATLDEPLGLALPATPAFDLVGRIVHDAGIWRLVAERASIGSSRLDGDFRYDSSARPGRLSGRLGGERLALADLGPAVGGDGRKKPPPAADAPATRVLPQREFELPQLRTMDADVQVAIGELVFGGSTLEPLRQLRMRVRLSGGVLRLDALSASMGGGRVAGTTELDGRSSPARWAADLRFDGVRIERWIPALQPARGRAASSDARTAYLTGVLEGALALSGRGRSTAQILGSSDGHGRLLLRRGTVSHLLTEAAGIDLAQALGVLVRGDEPLPLRCARLEFRVADGIVEPQVAVIDNRDSTVRLDGRVSLSDETLALRARVRPKDFSPLSLRTPVLIGGSFSRPEVGLDPAQLAGRAAAAAALGLLAAPLAALLPFVDAGSGESGDPCVDPAPVTAASRPGR</sequence>
<feature type="region of interest" description="Disordered" evidence="1">
    <location>
        <begin position="333"/>
        <end position="352"/>
    </location>
</feature>
<dbReference type="InterPro" id="IPR052894">
    <property type="entry name" value="AsmA-related"/>
</dbReference>
<protein>
    <recommendedName>
        <fullName evidence="2">AsmA domain-containing protein</fullName>
    </recommendedName>
</protein>
<comment type="caution">
    <text evidence="3">The sequence shown here is derived from an EMBL/GenBank/DDBJ whole genome shotgun (WGS) entry which is preliminary data.</text>
</comment>
<evidence type="ECO:0000313" key="4">
    <source>
        <dbReference type="Proteomes" id="UP001041814"/>
    </source>
</evidence>
<organism evidence="3 4">
    <name type="scientific">Rubrivivax gelatinosus</name>
    <name type="common">Rhodocyclus gelatinosus</name>
    <name type="synonym">Rhodopseudomonas gelatinosa</name>
    <dbReference type="NCBI Taxonomy" id="28068"/>
    <lineage>
        <taxon>Bacteria</taxon>
        <taxon>Pseudomonadati</taxon>
        <taxon>Pseudomonadota</taxon>
        <taxon>Betaproteobacteria</taxon>
        <taxon>Burkholderiales</taxon>
        <taxon>Sphaerotilaceae</taxon>
        <taxon>Rubrivivax</taxon>
    </lineage>
</organism>
<gene>
    <name evidence="3" type="ORF">CKO43_24945</name>
</gene>
<dbReference type="PANTHER" id="PTHR30441">
    <property type="entry name" value="DUF748 DOMAIN-CONTAINING PROTEIN"/>
    <property type="match status" value="1"/>
</dbReference>
<dbReference type="EMBL" id="NRRU01000202">
    <property type="protein sequence ID" value="MBK1715994.1"/>
    <property type="molecule type" value="Genomic_DNA"/>
</dbReference>
<feature type="region of interest" description="Disordered" evidence="1">
    <location>
        <begin position="640"/>
        <end position="661"/>
    </location>
</feature>
<dbReference type="PANTHER" id="PTHR30441:SF9">
    <property type="entry name" value="ASMA FAMILY PROTEIN YHJG"/>
    <property type="match status" value="1"/>
</dbReference>
<dbReference type="RefSeq" id="WP_200380398.1">
    <property type="nucleotide sequence ID" value="NZ_NRRU01000202.1"/>
</dbReference>
<evidence type="ECO:0000313" key="3">
    <source>
        <dbReference type="EMBL" id="MBK1715994.1"/>
    </source>
</evidence>
<accession>A0ABS1E1P2</accession>
<proteinExistence type="predicted"/>
<evidence type="ECO:0000256" key="1">
    <source>
        <dbReference type="SAM" id="MobiDB-lite"/>
    </source>
</evidence>
<reference evidence="3" key="2">
    <citation type="journal article" date="2020" name="Microorganisms">
        <title>Osmotic Adaptation and Compatible Solute Biosynthesis of Phototrophic Bacteria as Revealed from Genome Analyses.</title>
        <authorList>
            <person name="Imhoff J.F."/>
            <person name="Rahn T."/>
            <person name="Kunzel S."/>
            <person name="Keller A."/>
            <person name="Neulinger S.C."/>
        </authorList>
    </citation>
    <scope>NUCLEOTIDE SEQUENCE</scope>
    <source>
        <strain evidence="3">IM 151</strain>
    </source>
</reference>
<reference evidence="3" key="1">
    <citation type="submission" date="2017-08" db="EMBL/GenBank/DDBJ databases">
        <authorList>
            <person name="Imhoff J.F."/>
            <person name="Rahn T."/>
            <person name="Kuenzel S."/>
            <person name="Neulinger S.C."/>
        </authorList>
    </citation>
    <scope>NUCLEOTIDE SEQUENCE</scope>
    <source>
        <strain evidence="3">IM 151</strain>
    </source>
</reference>
<dbReference type="InterPro" id="IPR007844">
    <property type="entry name" value="AsmA"/>
</dbReference>
<name>A0ABS1E1P2_RUBGE</name>